<evidence type="ECO:0000313" key="1">
    <source>
        <dbReference type="EMBL" id="MBX66321.1"/>
    </source>
</evidence>
<dbReference type="AlphaFoldDB" id="A0A2P2QH48"/>
<proteinExistence type="predicted"/>
<name>A0A2P2QH48_RHIMU</name>
<reference evidence="1" key="1">
    <citation type="submission" date="2018-02" db="EMBL/GenBank/DDBJ databases">
        <title>Rhizophora mucronata_Transcriptome.</title>
        <authorList>
            <person name="Meera S.P."/>
            <person name="Sreeshan A."/>
            <person name="Augustine A."/>
        </authorList>
    </citation>
    <scope>NUCLEOTIDE SEQUENCE</scope>
    <source>
        <tissue evidence="1">Leaf</tissue>
    </source>
</reference>
<accession>A0A2P2QH48</accession>
<protein>
    <submittedName>
        <fullName evidence="1">Uncharacterized protein</fullName>
    </submittedName>
</protein>
<dbReference type="EMBL" id="GGEC01085837">
    <property type="protein sequence ID" value="MBX66321.1"/>
    <property type="molecule type" value="Transcribed_RNA"/>
</dbReference>
<organism evidence="1">
    <name type="scientific">Rhizophora mucronata</name>
    <name type="common">Asiatic mangrove</name>
    <dbReference type="NCBI Taxonomy" id="61149"/>
    <lineage>
        <taxon>Eukaryota</taxon>
        <taxon>Viridiplantae</taxon>
        <taxon>Streptophyta</taxon>
        <taxon>Embryophyta</taxon>
        <taxon>Tracheophyta</taxon>
        <taxon>Spermatophyta</taxon>
        <taxon>Magnoliopsida</taxon>
        <taxon>eudicotyledons</taxon>
        <taxon>Gunneridae</taxon>
        <taxon>Pentapetalae</taxon>
        <taxon>rosids</taxon>
        <taxon>fabids</taxon>
        <taxon>Malpighiales</taxon>
        <taxon>Rhizophoraceae</taxon>
        <taxon>Rhizophora</taxon>
    </lineage>
</organism>
<sequence>MMKIPTTIMSSLLSVETVKVSIVPFGMFLFV</sequence>